<dbReference type="SUPFAM" id="SSF52540">
    <property type="entry name" value="P-loop containing nucleoside triphosphate hydrolases"/>
    <property type="match status" value="1"/>
</dbReference>
<dbReference type="Proteomes" id="UP000067448">
    <property type="component" value="Unassembled WGS sequence"/>
</dbReference>
<dbReference type="InterPro" id="IPR054787">
    <property type="entry name" value="TrlF_ATPase"/>
</dbReference>
<evidence type="ECO:0000313" key="1">
    <source>
        <dbReference type="EMBL" id="GAQ68051.1"/>
    </source>
</evidence>
<dbReference type="InterPro" id="IPR016195">
    <property type="entry name" value="Pol/histidinol_Pase-like"/>
</dbReference>
<dbReference type="NCBIfam" id="NF045780">
    <property type="entry name" value="TrlF_fam_ATP"/>
    <property type="match status" value="1"/>
</dbReference>
<dbReference type="AlphaFoldDB" id="A0A100JYK8"/>
<reference evidence="2" key="1">
    <citation type="submission" date="2015-11" db="EMBL/GenBank/DDBJ databases">
        <authorList>
            <consortium name="Cross-ministerial Strategic Innovation Promotion Program (SIP) consortium"/>
            <person name="Tomihama T."/>
            <person name="Ikenaga M."/>
            <person name="Sakai M."/>
            <person name="Okubo T."/>
            <person name="Ikeda S."/>
        </authorList>
    </citation>
    <scope>NUCLEOTIDE SEQUENCE [LARGE SCALE GENOMIC DNA]</scope>
    <source>
        <strain evidence="2">S58</strain>
    </source>
</reference>
<comment type="caution">
    <text evidence="1">The sequence shown here is derived from an EMBL/GenBank/DDBJ whole genome shotgun (WGS) entry which is preliminary data.</text>
</comment>
<accession>A0A100JYK8</accession>
<reference evidence="1 2" key="2">
    <citation type="journal article" date="2016" name="Genome Announc.">
        <title>Draft Genome Sequences of Streptomyces scabiei S58, Streptomyces turgidiscabies T45, and Streptomyces acidiscabies a10, the Pathogens of Potato Common Scab, Isolated in Japan.</title>
        <authorList>
            <person name="Tomihama T."/>
            <person name="Nishi Y."/>
            <person name="Sakai M."/>
            <person name="Ikenaga M."/>
            <person name="Okubo T."/>
            <person name="Ikeda S."/>
        </authorList>
    </citation>
    <scope>NUCLEOTIDE SEQUENCE [LARGE SCALE GENOMIC DNA]</scope>
    <source>
        <strain evidence="1 2">S58</strain>
    </source>
</reference>
<dbReference type="InterPro" id="IPR027417">
    <property type="entry name" value="P-loop_NTPase"/>
</dbReference>
<evidence type="ECO:0008006" key="3">
    <source>
        <dbReference type="Google" id="ProtNLM"/>
    </source>
</evidence>
<gene>
    <name evidence="1" type="ORF">SsS58_08510</name>
</gene>
<dbReference type="EMBL" id="BCMM01000076">
    <property type="protein sequence ID" value="GAQ68051.1"/>
    <property type="molecule type" value="Genomic_DNA"/>
</dbReference>
<organism evidence="1 2">
    <name type="scientific">Streptomyces scabiei</name>
    <dbReference type="NCBI Taxonomy" id="1930"/>
    <lineage>
        <taxon>Bacteria</taxon>
        <taxon>Bacillati</taxon>
        <taxon>Actinomycetota</taxon>
        <taxon>Actinomycetes</taxon>
        <taxon>Kitasatosporales</taxon>
        <taxon>Streptomycetaceae</taxon>
        <taxon>Streptomyces</taxon>
    </lineage>
</organism>
<name>A0A100JYK8_STRSC</name>
<evidence type="ECO:0000313" key="2">
    <source>
        <dbReference type="Proteomes" id="UP000067448"/>
    </source>
</evidence>
<protein>
    <recommendedName>
        <fullName evidence="3">ATPase AAA-type core domain-containing protein</fullName>
    </recommendedName>
</protein>
<dbReference type="Gene3D" id="3.20.20.140">
    <property type="entry name" value="Metal-dependent hydrolases"/>
    <property type="match status" value="1"/>
</dbReference>
<dbReference type="Gene3D" id="3.40.50.300">
    <property type="entry name" value="P-loop containing nucleotide triphosphate hydrolases"/>
    <property type="match status" value="2"/>
</dbReference>
<reference evidence="2" key="3">
    <citation type="submission" date="2016-02" db="EMBL/GenBank/DDBJ databases">
        <title>Draft genome of pathogenic Streptomyces sp. in Japan.</title>
        <authorList>
            <person name="Tomihama T."/>
            <person name="Ikenaga M."/>
            <person name="Sakai M."/>
            <person name="Okubo T."/>
            <person name="Ikeda S."/>
        </authorList>
    </citation>
    <scope>NUCLEOTIDE SEQUENCE [LARGE SCALE GENOMIC DNA]</scope>
    <source>
        <strain evidence="2">S58</strain>
    </source>
</reference>
<proteinExistence type="predicted"/>
<dbReference type="SUPFAM" id="SSF89550">
    <property type="entry name" value="PHP domain-like"/>
    <property type="match status" value="1"/>
</dbReference>
<sequence length="899" mass="99710">MTRLRDRGVEVIALADHNTGDWLPDMQAAGERHGVVVFPGVEVTTASGSDGAHLVLVGDLDRTPRDIDTLLARTCGFDDDHPLFNPATGKPASAKHTIGQILDDLPEQWLAIAPHVLTDNGIASERTLKGDLRWKALHHDRLGAVDPGEVPPERQRSGSWNARFLRRSLDHLPCLARLPFVATSDAYRLEDLGRRFTWIRMDHPSKEALRQALLDHEARIIPSWDERLIANPDPNVVDHAWVEKISLGGTLGNSATPLEVSFDPRLNVVIGGRGSGKSTVVAAMRQLYGCLEGLPPGIEQEARTFVDGVFAAAELSANHHISISRERHTARWTPVSGSLTHIASRSLPTRFPMRIFSQKELFERTAHDRHDRFSASRHLFSLVDDALEADSDAPDSYERDLESARTRCLTSVAERLNAESRLAQRPALEARRAELSKQVAAFGDRESQGKRHASEALVREHAQLAATTSRFGQGLNELLSGALKRLGSALPKPPSPAAGAVAPFYAELAEIRAGVEIQLRAIVAEAISTLNSAQAHQQEGEWATTVAAAEQEILAFQEHLNSLGIDPTGYLALTEMLNGVDENLRALEETVRALDGLKEAEKSAWAGLQQVHERRRRRRESLLLDVDQRSGSLRFEIISYGNSSGWCREVRELLAIRADGYVEDVPELATWLWEGPPESQAERLALWRASVLSGEFSPLRQVTTCKTGWWNKLAKLEATQRIRLAMIYPDDVVIMYFLRDSGKRENMHDWQPVTTGSPGQRSAAMLSFVLHHGTEPLVLDQPEDDLDTAWISQLIVPEIRKSRWKRQVIVITHNANIPVNADAERVVVLANDGTSIRVKSSANPDTPGALQEVEHAGPIEVTRVRRDIQDILEGGTEAFMARERRYNNELSTYRAALRG</sequence>